<gene>
    <name evidence="1" type="ORF">IRI77_35175</name>
</gene>
<accession>A0A7S7SKZ6</accession>
<organism evidence="1 2">
    <name type="scientific">Paludibaculum fermentans</name>
    <dbReference type="NCBI Taxonomy" id="1473598"/>
    <lineage>
        <taxon>Bacteria</taxon>
        <taxon>Pseudomonadati</taxon>
        <taxon>Acidobacteriota</taxon>
        <taxon>Terriglobia</taxon>
        <taxon>Bryobacterales</taxon>
        <taxon>Bryobacteraceae</taxon>
        <taxon>Paludibaculum</taxon>
    </lineage>
</organism>
<evidence type="ECO:0000313" key="2">
    <source>
        <dbReference type="Proteomes" id="UP000593892"/>
    </source>
</evidence>
<dbReference type="Proteomes" id="UP000593892">
    <property type="component" value="Chromosome"/>
</dbReference>
<reference evidence="1 2" key="1">
    <citation type="submission" date="2020-10" db="EMBL/GenBank/DDBJ databases">
        <title>Complete genome sequence of Paludibaculum fermentans P105T, a facultatively anaerobic acidobacterium capable of dissimilatory Fe(III) reduction.</title>
        <authorList>
            <person name="Dedysh S.N."/>
            <person name="Beletsky A.V."/>
            <person name="Kulichevskaya I.S."/>
            <person name="Mardanov A.V."/>
            <person name="Ravin N.V."/>
        </authorList>
    </citation>
    <scope>NUCLEOTIDE SEQUENCE [LARGE SCALE GENOMIC DNA]</scope>
    <source>
        <strain evidence="1 2">P105</strain>
    </source>
</reference>
<dbReference type="EMBL" id="CP063849">
    <property type="protein sequence ID" value="QOY87921.1"/>
    <property type="molecule type" value="Genomic_DNA"/>
</dbReference>
<proteinExistence type="predicted"/>
<dbReference type="KEGG" id="pfer:IRI77_35175"/>
<dbReference type="RefSeq" id="WP_194449588.1">
    <property type="nucleotide sequence ID" value="NZ_CP063849.1"/>
</dbReference>
<protein>
    <submittedName>
        <fullName evidence="1">Uncharacterized protein</fullName>
    </submittedName>
</protein>
<name>A0A7S7SKZ6_PALFE</name>
<keyword evidence="2" id="KW-1185">Reference proteome</keyword>
<dbReference type="AlphaFoldDB" id="A0A7S7SKZ6"/>
<sequence length="326" mass="37391">MSLQFTRRALTFQLNSGDAFKQSESRTTLRMINAWWAAYKSWEERDTFEAAFRGGRMTVRQGTESQTYGDYGGKTADIAFGARHGDIEKQLYPAERYRTGTDSLKERMNPANFGMHEGERLKYRHGLHDLSGSLCSPMVPLITKQVRWKWGELAVRTTIFMPLAEPEDMALFHLLNSMAKAERLARPEIYTRVVELRRRMTRLKLADSADIGAGLHNIAPTDDHVKFRYGIKQIPGKDGQLTGKDKERFNKALDYRSILPTVPKASLMNEIVICYREHAGPRFPLFTKWISEQEAFVCFDNEPSSHWIVGGKIPNKWSDAKDRLPI</sequence>
<evidence type="ECO:0000313" key="1">
    <source>
        <dbReference type="EMBL" id="QOY87921.1"/>
    </source>
</evidence>